<feature type="transmembrane region" description="Helical" evidence="1">
    <location>
        <begin position="55"/>
        <end position="80"/>
    </location>
</feature>
<sequence length="145" mass="15363">MPRPATTVVGAVLVLLRVIAGVLVLAAIALGWDALLADPDSVLEGFEPTPEGSRAALGVVLIAGGVVLLVDLLLAVFVFLGRNWARVIVMLIAVGSISTSFVAWWAQGQEININTTYVSLSLDILLLLALSSRTAAAYARRDQRR</sequence>
<organism evidence="2 3">
    <name type="scientific">Microbacterium arthrosphaerae</name>
    <dbReference type="NCBI Taxonomy" id="792652"/>
    <lineage>
        <taxon>Bacteria</taxon>
        <taxon>Bacillati</taxon>
        <taxon>Actinomycetota</taxon>
        <taxon>Actinomycetes</taxon>
        <taxon>Micrococcales</taxon>
        <taxon>Microbacteriaceae</taxon>
        <taxon>Microbacterium</taxon>
    </lineage>
</organism>
<dbReference type="RefSeq" id="WP_318352668.1">
    <property type="nucleotide sequence ID" value="NZ_JAWQEV010000001.1"/>
</dbReference>
<feature type="transmembrane region" description="Helical" evidence="1">
    <location>
        <begin position="12"/>
        <end position="35"/>
    </location>
</feature>
<dbReference type="EMBL" id="JAWQEV010000001">
    <property type="protein sequence ID" value="MDW4572165.1"/>
    <property type="molecule type" value="Genomic_DNA"/>
</dbReference>
<gene>
    <name evidence="2" type="ORF">R8Z58_05155</name>
</gene>
<evidence type="ECO:0000313" key="2">
    <source>
        <dbReference type="EMBL" id="MDW4572165.1"/>
    </source>
</evidence>
<name>A0ABU4H0D3_9MICO</name>
<feature type="transmembrane region" description="Helical" evidence="1">
    <location>
        <begin position="87"/>
        <end position="106"/>
    </location>
</feature>
<proteinExistence type="predicted"/>
<reference evidence="2 3" key="1">
    <citation type="submission" date="2023-11" db="EMBL/GenBank/DDBJ databases">
        <title>Draft genome sequence of Microbacterium arthrosphaerae JCM 30492.</title>
        <authorList>
            <person name="Zhang G."/>
            <person name="Ding Y."/>
        </authorList>
    </citation>
    <scope>NUCLEOTIDE SEQUENCE [LARGE SCALE GENOMIC DNA]</scope>
    <source>
        <strain evidence="2 3">JCM 30492</strain>
    </source>
</reference>
<feature type="transmembrane region" description="Helical" evidence="1">
    <location>
        <begin position="118"/>
        <end position="139"/>
    </location>
</feature>
<evidence type="ECO:0008006" key="4">
    <source>
        <dbReference type="Google" id="ProtNLM"/>
    </source>
</evidence>
<keyword evidence="1" id="KW-0472">Membrane</keyword>
<dbReference type="Proteomes" id="UP001283109">
    <property type="component" value="Unassembled WGS sequence"/>
</dbReference>
<evidence type="ECO:0000256" key="1">
    <source>
        <dbReference type="SAM" id="Phobius"/>
    </source>
</evidence>
<accession>A0ABU4H0D3</accession>
<keyword evidence="1" id="KW-0812">Transmembrane</keyword>
<keyword evidence="3" id="KW-1185">Reference proteome</keyword>
<comment type="caution">
    <text evidence="2">The sequence shown here is derived from an EMBL/GenBank/DDBJ whole genome shotgun (WGS) entry which is preliminary data.</text>
</comment>
<protein>
    <recommendedName>
        <fullName evidence="4">DUF2127 domain-containing protein</fullName>
    </recommendedName>
</protein>
<evidence type="ECO:0000313" key="3">
    <source>
        <dbReference type="Proteomes" id="UP001283109"/>
    </source>
</evidence>
<keyword evidence="1" id="KW-1133">Transmembrane helix</keyword>